<feature type="binding site" evidence="8">
    <location>
        <position position="262"/>
    </location>
    <ligand>
        <name>NAD(+)</name>
        <dbReference type="ChEBI" id="CHEBI:57540"/>
    </ligand>
</feature>
<evidence type="ECO:0000256" key="2">
    <source>
        <dbReference type="ARBA" id="ARBA00022630"/>
    </source>
</evidence>
<dbReference type="InterPro" id="IPR012999">
    <property type="entry name" value="Pyr_OxRdtase_I_AS"/>
</dbReference>
<dbReference type="OrthoDB" id="9800167at2"/>
<evidence type="ECO:0000313" key="13">
    <source>
        <dbReference type="EMBL" id="MTH54473.1"/>
    </source>
</evidence>
<dbReference type="Gene3D" id="3.30.390.30">
    <property type="match status" value="1"/>
</dbReference>
<dbReference type="PROSITE" id="PS00076">
    <property type="entry name" value="PYRIDINE_REDOX_1"/>
    <property type="match status" value="1"/>
</dbReference>
<gene>
    <name evidence="13" type="ORF">GKZ89_13800</name>
</gene>
<evidence type="ECO:0000256" key="8">
    <source>
        <dbReference type="PIRSR" id="PIRSR000350-3"/>
    </source>
</evidence>
<dbReference type="SUPFAM" id="SSF55424">
    <property type="entry name" value="FAD/NAD-linked reductases, dimerisation (C-terminal) domain"/>
    <property type="match status" value="1"/>
</dbReference>
<evidence type="ECO:0000256" key="9">
    <source>
        <dbReference type="PIRSR" id="PIRSR000350-4"/>
    </source>
</evidence>
<keyword evidence="4" id="KW-0521">NADP</keyword>
<evidence type="ECO:0000256" key="5">
    <source>
        <dbReference type="ARBA" id="ARBA00023002"/>
    </source>
</evidence>
<dbReference type="InterPro" id="IPR023753">
    <property type="entry name" value="FAD/NAD-binding_dom"/>
</dbReference>
<dbReference type="PRINTS" id="PR00368">
    <property type="entry name" value="FADPNR"/>
</dbReference>
<dbReference type="PANTHER" id="PTHR43014:SF2">
    <property type="entry name" value="MERCURIC REDUCTASE"/>
    <property type="match status" value="1"/>
</dbReference>
<comment type="cofactor">
    <cofactor evidence="8">
        <name>FAD</name>
        <dbReference type="ChEBI" id="CHEBI:57692"/>
    </cofactor>
    <text evidence="8">Binds 1 FAD per subunit.</text>
</comment>
<evidence type="ECO:0000256" key="1">
    <source>
        <dbReference type="ARBA" id="ARBA00007532"/>
    </source>
</evidence>
<feature type="binding site" evidence="8">
    <location>
        <begin position="136"/>
        <end position="138"/>
    </location>
    <ligand>
        <name>FAD</name>
        <dbReference type="ChEBI" id="CHEBI:57692"/>
    </ligand>
</feature>
<feature type="disulfide bond" description="Redox-active" evidence="9">
    <location>
        <begin position="41"/>
        <end position="46"/>
    </location>
</feature>
<feature type="domain" description="FAD/NAD(P)-binding" evidence="12">
    <location>
        <begin position="3"/>
        <end position="318"/>
    </location>
</feature>
<dbReference type="AlphaFoldDB" id="A0A7X2S727"/>
<dbReference type="SUPFAM" id="SSF51905">
    <property type="entry name" value="FAD/NAD(P)-binding domain"/>
    <property type="match status" value="1"/>
</dbReference>
<keyword evidence="8" id="KW-0520">NAD</keyword>
<dbReference type="Pfam" id="PF07992">
    <property type="entry name" value="Pyr_redox_2"/>
    <property type="match status" value="1"/>
</dbReference>
<dbReference type="EMBL" id="WMIB01000014">
    <property type="protein sequence ID" value="MTH54473.1"/>
    <property type="molecule type" value="Genomic_DNA"/>
</dbReference>
<dbReference type="InterPro" id="IPR004099">
    <property type="entry name" value="Pyr_nucl-diS_OxRdtase_dimer"/>
</dbReference>
<evidence type="ECO:0000256" key="6">
    <source>
        <dbReference type="ARBA" id="ARBA00023157"/>
    </source>
</evidence>
<feature type="domain" description="Pyridine nucleotide-disulphide oxidoreductase dimerisation" evidence="11">
    <location>
        <begin position="338"/>
        <end position="444"/>
    </location>
</feature>
<sequence>MKYDLIVIGGGSGGLTAAAGAASFGAKVALIDRKETFGGDCLHYGCVPSKALIHQANRYYTANQEASRQGVALTVPFERIKEAVQTAIETIQHHDSDERFQTLGVDVFHGAAEFTGRRKVKVNGQVLKGKRIVIATGSRALQPDIEGLKEAGFQTNETIFTMPRFPKRLAVIGGGPIGVEMGQAFARMGSSVTIIDRSEKILSREDDEIRDFMTDTLSKELEIRSNTEVSKVVLNNGKKILYVKRNGKEEELEADEILLAMGRVPNTEGLNTDKAGVELDEKGHILVNGYLQTSQKHIFAIGDVTGKFLFTHSAGQEGKTVVQNAIFGVKSAISYENMPWNVYTKPEVFHLGMTEEEAREKHETVTVYRKKLDEVDRFITEEETGVIKLIMDKKGKILGAHAAGEGAGDWMQTVVYAKTNGQKLRSLSGMVYPYPNKAAAIQAAADLYWREKLFDSGLKKVASNYIKWFR</sequence>
<dbReference type="Pfam" id="PF02852">
    <property type="entry name" value="Pyr_redox_dim"/>
    <property type="match status" value="1"/>
</dbReference>
<keyword evidence="8" id="KW-0547">Nucleotide-binding</keyword>
<dbReference type="Proteomes" id="UP000434639">
    <property type="component" value="Unassembled WGS sequence"/>
</dbReference>
<organism evidence="13 14">
    <name type="scientific">Metabacillus mangrovi</name>
    <dbReference type="NCBI Taxonomy" id="1491830"/>
    <lineage>
        <taxon>Bacteria</taxon>
        <taxon>Bacillati</taxon>
        <taxon>Bacillota</taxon>
        <taxon>Bacilli</taxon>
        <taxon>Bacillales</taxon>
        <taxon>Bacillaceae</taxon>
        <taxon>Metabacillus</taxon>
    </lineage>
</organism>
<comment type="similarity">
    <text evidence="1 10">Belongs to the class-I pyridine nucleotide-disulfide oxidoreductase family.</text>
</comment>
<dbReference type="InterPro" id="IPR016156">
    <property type="entry name" value="FAD/NAD-linked_Rdtase_dimer_sf"/>
</dbReference>
<evidence type="ECO:0000259" key="12">
    <source>
        <dbReference type="Pfam" id="PF07992"/>
    </source>
</evidence>
<keyword evidence="5 10" id="KW-0560">Oxidoreductase</keyword>
<feature type="binding site" evidence="8">
    <location>
        <begin position="173"/>
        <end position="180"/>
    </location>
    <ligand>
        <name>NAD(+)</name>
        <dbReference type="ChEBI" id="CHEBI:57540"/>
    </ligand>
</feature>
<name>A0A7X2S727_9BACI</name>
<reference evidence="13 14" key="1">
    <citation type="journal article" date="2017" name="Int. J. Syst. Evol. Microbiol.">
        <title>Bacillus mangrovi sp. nov., isolated from a sediment sample from a mangrove forest.</title>
        <authorList>
            <person name="Gupta V."/>
            <person name="Singh P.K."/>
            <person name="Korpole S."/>
            <person name="Tanuku N.R.S."/>
            <person name="Pinnaka A.K."/>
        </authorList>
    </citation>
    <scope>NUCLEOTIDE SEQUENCE [LARGE SCALE GENOMIC DNA]</scope>
    <source>
        <strain evidence="13 14">KCTC 33872</strain>
    </source>
</reference>
<evidence type="ECO:0000256" key="3">
    <source>
        <dbReference type="ARBA" id="ARBA00022827"/>
    </source>
</evidence>
<keyword evidence="3 8" id="KW-0274">FAD</keyword>
<evidence type="ECO:0000259" key="11">
    <source>
        <dbReference type="Pfam" id="PF02852"/>
    </source>
</evidence>
<dbReference type="InterPro" id="IPR036188">
    <property type="entry name" value="FAD/NAD-bd_sf"/>
</dbReference>
<dbReference type="PANTHER" id="PTHR43014">
    <property type="entry name" value="MERCURIC REDUCTASE"/>
    <property type="match status" value="1"/>
</dbReference>
<evidence type="ECO:0000313" key="14">
    <source>
        <dbReference type="Proteomes" id="UP000434639"/>
    </source>
</evidence>
<protein>
    <submittedName>
        <fullName evidence="13">FAD-dependent oxidoreductase</fullName>
    </submittedName>
</protein>
<dbReference type="PRINTS" id="PR00411">
    <property type="entry name" value="PNDRDTASEI"/>
</dbReference>
<evidence type="ECO:0000256" key="4">
    <source>
        <dbReference type="ARBA" id="ARBA00022857"/>
    </source>
</evidence>
<dbReference type="GO" id="GO:0016668">
    <property type="term" value="F:oxidoreductase activity, acting on a sulfur group of donors, NAD(P) as acceptor"/>
    <property type="evidence" value="ECO:0007669"/>
    <property type="project" value="InterPro"/>
</dbReference>
<dbReference type="Gene3D" id="3.50.50.60">
    <property type="entry name" value="FAD/NAD(P)-binding domain"/>
    <property type="match status" value="2"/>
</dbReference>
<evidence type="ECO:0000256" key="7">
    <source>
        <dbReference type="ARBA" id="ARBA00023284"/>
    </source>
</evidence>
<accession>A0A7X2S727</accession>
<dbReference type="RefSeq" id="WP_155112981.1">
    <property type="nucleotide sequence ID" value="NZ_WMIB01000014.1"/>
</dbReference>
<dbReference type="GO" id="GO:0003955">
    <property type="term" value="F:NAD(P)H dehydrogenase (quinone) activity"/>
    <property type="evidence" value="ECO:0007669"/>
    <property type="project" value="TreeGrafter"/>
</dbReference>
<dbReference type="PIRSF" id="PIRSF000350">
    <property type="entry name" value="Mercury_reductase_MerA"/>
    <property type="match status" value="1"/>
</dbReference>
<comment type="caution">
    <text evidence="13">The sequence shown here is derived from an EMBL/GenBank/DDBJ whole genome shotgun (WGS) entry which is preliminary data.</text>
</comment>
<feature type="binding site" evidence="8">
    <location>
        <position position="50"/>
    </location>
    <ligand>
        <name>FAD</name>
        <dbReference type="ChEBI" id="CHEBI:57692"/>
    </ligand>
</feature>
<dbReference type="InterPro" id="IPR001100">
    <property type="entry name" value="Pyr_nuc-diS_OxRdtase"/>
</dbReference>
<keyword evidence="14" id="KW-1185">Reference proteome</keyword>
<feature type="binding site" evidence="8">
    <location>
        <position position="303"/>
    </location>
    <ligand>
        <name>FAD</name>
        <dbReference type="ChEBI" id="CHEBI:57692"/>
    </ligand>
</feature>
<proteinExistence type="inferred from homology"/>
<keyword evidence="7 10" id="KW-0676">Redox-active center</keyword>
<evidence type="ECO:0000256" key="10">
    <source>
        <dbReference type="RuleBase" id="RU003691"/>
    </source>
</evidence>
<keyword evidence="2 10" id="KW-0285">Flavoprotein</keyword>
<keyword evidence="6" id="KW-1015">Disulfide bond</keyword>
<dbReference type="GO" id="GO:0050660">
    <property type="term" value="F:flavin adenine dinucleotide binding"/>
    <property type="evidence" value="ECO:0007669"/>
    <property type="project" value="TreeGrafter"/>
</dbReference>